<dbReference type="RefSeq" id="WP_076658422.1">
    <property type="nucleotide sequence ID" value="NZ_FTPR01000001.1"/>
</dbReference>
<dbReference type="OrthoDB" id="9779263at2"/>
<evidence type="ECO:0000259" key="2">
    <source>
        <dbReference type="Pfam" id="PF12804"/>
    </source>
</evidence>
<dbReference type="EMBL" id="FTPR01000001">
    <property type="protein sequence ID" value="SIT78338.1"/>
    <property type="molecule type" value="Genomic_DNA"/>
</dbReference>
<gene>
    <name evidence="3" type="ORF">SAMN05421665_0757</name>
</gene>
<proteinExistence type="predicted"/>
<organism evidence="3 4">
    <name type="scientific">Yoonia rosea</name>
    <dbReference type="NCBI Taxonomy" id="287098"/>
    <lineage>
        <taxon>Bacteria</taxon>
        <taxon>Pseudomonadati</taxon>
        <taxon>Pseudomonadota</taxon>
        <taxon>Alphaproteobacteria</taxon>
        <taxon>Rhodobacterales</taxon>
        <taxon>Paracoccaceae</taxon>
        <taxon>Yoonia</taxon>
    </lineage>
</organism>
<dbReference type="Pfam" id="PF12804">
    <property type="entry name" value="NTP_transf_3"/>
    <property type="match status" value="1"/>
</dbReference>
<dbReference type="CDD" id="cd04182">
    <property type="entry name" value="GT_2_like_f"/>
    <property type="match status" value="1"/>
</dbReference>
<evidence type="ECO:0000313" key="3">
    <source>
        <dbReference type="EMBL" id="SIT78338.1"/>
    </source>
</evidence>
<dbReference type="Gene3D" id="3.90.550.10">
    <property type="entry name" value="Spore Coat Polysaccharide Biosynthesis Protein SpsA, Chain A"/>
    <property type="match status" value="1"/>
</dbReference>
<feature type="domain" description="MobA-like NTP transferase" evidence="2">
    <location>
        <begin position="10"/>
        <end position="169"/>
    </location>
</feature>
<evidence type="ECO:0000313" key="4">
    <source>
        <dbReference type="Proteomes" id="UP000186997"/>
    </source>
</evidence>
<evidence type="ECO:0000256" key="1">
    <source>
        <dbReference type="ARBA" id="ARBA00022842"/>
    </source>
</evidence>
<dbReference type="GO" id="GO:0016779">
    <property type="term" value="F:nucleotidyltransferase activity"/>
    <property type="evidence" value="ECO:0007669"/>
    <property type="project" value="UniProtKB-KW"/>
</dbReference>
<dbReference type="PANTHER" id="PTHR43777:SF1">
    <property type="entry name" value="MOLYBDENUM COFACTOR CYTIDYLYLTRANSFERASE"/>
    <property type="match status" value="1"/>
</dbReference>
<dbReference type="Proteomes" id="UP000186997">
    <property type="component" value="Unassembled WGS sequence"/>
</dbReference>
<protein>
    <submittedName>
        <fullName evidence="3">CTP:molybdopterin cytidylyltransferase MocA</fullName>
    </submittedName>
</protein>
<keyword evidence="1" id="KW-0460">Magnesium</keyword>
<keyword evidence="4" id="KW-1185">Reference proteome</keyword>
<accession>A0A1R3WKC6</accession>
<dbReference type="InterPro" id="IPR025877">
    <property type="entry name" value="MobA-like_NTP_Trfase"/>
</dbReference>
<dbReference type="AlphaFoldDB" id="A0A1R3WKC6"/>
<sequence length="201" mass="21486">MPEITSVPILILAAGRSRRMRGQDKLLEDVDGLPLLRRQIEMAQGTGQPVFVAVPPDAIARRAIIDESKATALIVADADEGLSASLRSGVAQLPDAPAFLVMLGDLVALETADLVAVLDARNAAPDALIWRGTTADRKPGHPILFDASLRPDFAGLAGDKGADALVKKHTGATHFVALPDARARFDLDTPEDWDAWRLTRT</sequence>
<dbReference type="STRING" id="287098.SAMN05421665_0757"/>
<name>A0A1R3WKC6_9RHOB</name>
<dbReference type="PANTHER" id="PTHR43777">
    <property type="entry name" value="MOLYBDENUM COFACTOR CYTIDYLYLTRANSFERASE"/>
    <property type="match status" value="1"/>
</dbReference>
<keyword evidence="3" id="KW-0808">Transferase</keyword>
<dbReference type="SUPFAM" id="SSF53448">
    <property type="entry name" value="Nucleotide-diphospho-sugar transferases"/>
    <property type="match status" value="1"/>
</dbReference>
<dbReference type="InterPro" id="IPR029044">
    <property type="entry name" value="Nucleotide-diphossugar_trans"/>
</dbReference>
<reference evidence="4" key="1">
    <citation type="submission" date="2017-01" db="EMBL/GenBank/DDBJ databases">
        <authorList>
            <person name="Varghese N."/>
            <person name="Submissions S."/>
        </authorList>
    </citation>
    <scope>NUCLEOTIDE SEQUENCE [LARGE SCALE GENOMIC DNA]</scope>
    <source>
        <strain evidence="4">DSM 29591</strain>
    </source>
</reference>
<keyword evidence="3" id="KW-0548">Nucleotidyltransferase</keyword>